<evidence type="ECO:0000256" key="5">
    <source>
        <dbReference type="ARBA" id="ARBA00022723"/>
    </source>
</evidence>
<organism evidence="11 12">
    <name type="scientific">Trichoderma gamsii</name>
    <dbReference type="NCBI Taxonomy" id="398673"/>
    <lineage>
        <taxon>Eukaryota</taxon>
        <taxon>Fungi</taxon>
        <taxon>Dikarya</taxon>
        <taxon>Ascomycota</taxon>
        <taxon>Pezizomycotina</taxon>
        <taxon>Sordariomycetes</taxon>
        <taxon>Hypocreomycetidae</taxon>
        <taxon>Hypocreales</taxon>
        <taxon>Hypocreaceae</taxon>
        <taxon>Trichoderma</taxon>
    </lineage>
</organism>
<dbReference type="OrthoDB" id="407298at2759"/>
<evidence type="ECO:0000256" key="9">
    <source>
        <dbReference type="SAM" id="MobiDB-lite"/>
    </source>
</evidence>
<dbReference type="EMBL" id="MTYH01000023">
    <property type="protein sequence ID" value="PNP45797.1"/>
    <property type="molecule type" value="Genomic_DNA"/>
</dbReference>
<comment type="cofactor">
    <cofactor evidence="2">
        <name>Mn(2+)</name>
        <dbReference type="ChEBI" id="CHEBI:29035"/>
    </cofactor>
</comment>
<gene>
    <name evidence="11" type="ORF">TGAMA5MH_02537</name>
</gene>
<dbReference type="GO" id="GO:0034440">
    <property type="term" value="P:lipid oxidation"/>
    <property type="evidence" value="ECO:0007669"/>
    <property type="project" value="InterPro"/>
</dbReference>
<dbReference type="GO" id="GO:0043651">
    <property type="term" value="P:linoleic acid metabolic process"/>
    <property type="evidence" value="ECO:0007669"/>
    <property type="project" value="UniProtKB-ARBA"/>
</dbReference>
<dbReference type="Gene3D" id="1.20.245.10">
    <property type="entry name" value="Lipoxygenase-1, Domain 5"/>
    <property type="match status" value="1"/>
</dbReference>
<dbReference type="Gene3D" id="3.10.450.60">
    <property type="match status" value="1"/>
</dbReference>
<feature type="region of interest" description="Disordered" evidence="9">
    <location>
        <begin position="53"/>
        <end position="151"/>
    </location>
</feature>
<evidence type="ECO:0000256" key="6">
    <source>
        <dbReference type="ARBA" id="ARBA00022964"/>
    </source>
</evidence>
<dbReference type="SUPFAM" id="SSF48484">
    <property type="entry name" value="Lipoxigenase"/>
    <property type="match status" value="1"/>
</dbReference>
<evidence type="ECO:0000313" key="11">
    <source>
        <dbReference type="EMBL" id="PNP45797.1"/>
    </source>
</evidence>
<feature type="compositionally biased region" description="Acidic residues" evidence="9">
    <location>
        <begin position="124"/>
        <end position="138"/>
    </location>
</feature>
<comment type="caution">
    <text evidence="11">The sequence shown here is derived from an EMBL/GenBank/DDBJ whole genome shotgun (WGS) entry which is preliminary data.</text>
</comment>
<accession>A0A2K0TJW1</accession>
<dbReference type="EC" id="1.13.11.45" evidence="3"/>
<keyword evidence="8" id="KW-0464">Manganese</keyword>
<evidence type="ECO:0000256" key="1">
    <source>
        <dbReference type="ARBA" id="ARBA00000366"/>
    </source>
</evidence>
<sequence>MATAAGNVPVADLILQQPSVEDWQRDTDDALRNDLKASDLDPGVLDLELLKLTTYPKRSKQSPAPGKHDESWHHPGGNFRQSPESPEPLKGFLGTPYRGRSYHLEPTKKTPGWHRPGQFHSFPGEEEEGDEDDEDEDDTRQGEDAKGDDASMEQILALVTQLYGRVERSYNAYLDVVEVEPTWPRLLNVDQTSEMFEWATQVPDGKGGFMEYPPHLKVIPDEDDVGLLKIFDKLGLLETQWIISPFIPDSWWGDIIEKGAEWVIKRIRQKTGDVTAWANQDPNFKALESYNESHRKTATDVSEGRNLGLLGDWYSDRRFAEQAFTGTNPTTLVNIAKTPGNLLQEFIDTAERLGYKEWHKRLSKAQSNPESLFVQDHRHFREAFGAAPDEELKHQEPGSELNWACAAVTLFELHQDGGLHPVAIVVDYKISMKESVTIFNNRLEPREPVGGGAPIPEEESDWPWRYAKSCAQVSDWMRHEVGVHLTRAHFIEEAVIVATRRTIRMDSIIHTILSPHWYKTLSLNAAARTTLVPQVIKDLVGISPEYLQKYVLYEFENFDFVKHYVPNDLKERGFPNTAEGLAAPKYKNYAYAKNMVSMWAVIRKYVSAMLLTTYKEETANADISNDTHIQNWVKEIRTNGRIKSFPDINTLDALTDALTMCIHIAAPFHTAVNYLQNFYQAFVPAKPPAVCQKLPASLDELKSYTEPELINALPIGRERQWLLAVQVPWLLSFKVADERSLIKFAYSQSRNYRSGFGKKARAIRTISGQLHDDLNKKLGPEFVLTSQGMDKGSIPYMVLDPNVTAVSILI</sequence>
<feature type="domain" description="Lipoxygenase" evidence="10">
    <location>
        <begin position="313"/>
        <end position="810"/>
    </location>
</feature>
<evidence type="ECO:0000259" key="10">
    <source>
        <dbReference type="PROSITE" id="PS51393"/>
    </source>
</evidence>
<evidence type="ECO:0000256" key="3">
    <source>
        <dbReference type="ARBA" id="ARBA00013178"/>
    </source>
</evidence>
<evidence type="ECO:0000256" key="8">
    <source>
        <dbReference type="ARBA" id="ARBA00023211"/>
    </source>
</evidence>
<dbReference type="InterPro" id="IPR013819">
    <property type="entry name" value="LipOase_C"/>
</dbReference>
<keyword evidence="7" id="KW-0560">Oxidoreductase</keyword>
<dbReference type="InterPro" id="IPR036226">
    <property type="entry name" value="LipOase_C_sf"/>
</dbReference>
<evidence type="ECO:0000256" key="7">
    <source>
        <dbReference type="ARBA" id="ARBA00023002"/>
    </source>
</evidence>
<feature type="compositionally biased region" description="Basic and acidic residues" evidence="9">
    <location>
        <begin position="139"/>
        <end position="149"/>
    </location>
</feature>
<dbReference type="Proteomes" id="UP000236546">
    <property type="component" value="Unassembled WGS sequence"/>
</dbReference>
<evidence type="ECO:0000256" key="2">
    <source>
        <dbReference type="ARBA" id="ARBA00001936"/>
    </source>
</evidence>
<evidence type="ECO:0000313" key="12">
    <source>
        <dbReference type="Proteomes" id="UP000236546"/>
    </source>
</evidence>
<keyword evidence="5" id="KW-0479">Metal-binding</keyword>
<keyword evidence="6" id="KW-0223">Dioxygenase</keyword>
<dbReference type="GO" id="GO:0046872">
    <property type="term" value="F:metal ion binding"/>
    <property type="evidence" value="ECO:0007669"/>
    <property type="project" value="UniProtKB-KW"/>
</dbReference>
<reference evidence="11 12" key="1">
    <citation type="submission" date="2017-02" db="EMBL/GenBank/DDBJ databases">
        <title>Genomes of Trichoderma spp. with biocontrol activity.</title>
        <authorList>
            <person name="Gardiner D."/>
            <person name="Kazan K."/>
            <person name="Vos C."/>
            <person name="Harvey P."/>
        </authorList>
    </citation>
    <scope>NUCLEOTIDE SEQUENCE [LARGE SCALE GENOMIC DNA]</scope>
    <source>
        <strain evidence="11 12">A5MH</strain>
    </source>
</reference>
<dbReference type="InterPro" id="IPR000907">
    <property type="entry name" value="LipOase"/>
</dbReference>
<proteinExistence type="predicted"/>
<dbReference type="GO" id="GO:0050584">
    <property type="term" value="F:linoleate 11-lipoxygenase activity"/>
    <property type="evidence" value="ECO:0007669"/>
    <property type="project" value="UniProtKB-EC"/>
</dbReference>
<name>A0A2K0TJW1_9HYPO</name>
<evidence type="ECO:0000256" key="4">
    <source>
        <dbReference type="ARBA" id="ARBA00021175"/>
    </source>
</evidence>
<dbReference type="Pfam" id="PF00305">
    <property type="entry name" value="Lipoxygenase"/>
    <property type="match status" value="1"/>
</dbReference>
<comment type="catalytic activity">
    <reaction evidence="1">
        <text>(9Z,12Z)-octadecadienoate + O2 = (11S)-hydroperoxy-(9Z,12Z)-octadecadienoate</text>
        <dbReference type="Rhea" id="RHEA:18993"/>
        <dbReference type="ChEBI" id="CHEBI:15379"/>
        <dbReference type="ChEBI" id="CHEBI:30245"/>
        <dbReference type="ChEBI" id="CHEBI:57467"/>
        <dbReference type="EC" id="1.13.11.45"/>
    </reaction>
</comment>
<dbReference type="AlphaFoldDB" id="A0A2K0TJW1"/>
<protein>
    <recommendedName>
        <fullName evidence="4">Manganese lipoxygenase</fullName>
        <ecNumber evidence="3">1.13.11.45</ecNumber>
    </recommendedName>
</protein>
<dbReference type="PANTHER" id="PTHR11771">
    <property type="entry name" value="LIPOXYGENASE"/>
    <property type="match status" value="1"/>
</dbReference>
<dbReference type="PROSITE" id="PS51393">
    <property type="entry name" value="LIPOXYGENASE_3"/>
    <property type="match status" value="1"/>
</dbReference>